<dbReference type="Proteomes" id="UP000305067">
    <property type="component" value="Unassembled WGS sequence"/>
</dbReference>
<reference evidence="2 3" key="1">
    <citation type="journal article" date="2019" name="Nat. Ecol. Evol.">
        <title>Megaphylogeny resolves global patterns of mushroom evolution.</title>
        <authorList>
            <person name="Varga T."/>
            <person name="Krizsan K."/>
            <person name="Foldi C."/>
            <person name="Dima B."/>
            <person name="Sanchez-Garcia M."/>
            <person name="Sanchez-Ramirez S."/>
            <person name="Szollosi G.J."/>
            <person name="Szarkandi J.G."/>
            <person name="Papp V."/>
            <person name="Albert L."/>
            <person name="Andreopoulos W."/>
            <person name="Angelini C."/>
            <person name="Antonin V."/>
            <person name="Barry K.W."/>
            <person name="Bougher N.L."/>
            <person name="Buchanan P."/>
            <person name="Buyck B."/>
            <person name="Bense V."/>
            <person name="Catcheside P."/>
            <person name="Chovatia M."/>
            <person name="Cooper J."/>
            <person name="Damon W."/>
            <person name="Desjardin D."/>
            <person name="Finy P."/>
            <person name="Geml J."/>
            <person name="Haridas S."/>
            <person name="Hughes K."/>
            <person name="Justo A."/>
            <person name="Karasinski D."/>
            <person name="Kautmanova I."/>
            <person name="Kiss B."/>
            <person name="Kocsube S."/>
            <person name="Kotiranta H."/>
            <person name="LaButti K.M."/>
            <person name="Lechner B.E."/>
            <person name="Liimatainen K."/>
            <person name="Lipzen A."/>
            <person name="Lukacs Z."/>
            <person name="Mihaltcheva S."/>
            <person name="Morgado L.N."/>
            <person name="Niskanen T."/>
            <person name="Noordeloos M.E."/>
            <person name="Ohm R.A."/>
            <person name="Ortiz-Santana B."/>
            <person name="Ovrebo C."/>
            <person name="Racz N."/>
            <person name="Riley R."/>
            <person name="Savchenko A."/>
            <person name="Shiryaev A."/>
            <person name="Soop K."/>
            <person name="Spirin V."/>
            <person name="Szebenyi C."/>
            <person name="Tomsovsky M."/>
            <person name="Tulloss R.E."/>
            <person name="Uehling J."/>
            <person name="Grigoriev I.V."/>
            <person name="Vagvolgyi C."/>
            <person name="Papp T."/>
            <person name="Martin F.M."/>
            <person name="Miettinen O."/>
            <person name="Hibbett D.S."/>
            <person name="Nagy L.G."/>
        </authorList>
    </citation>
    <scope>NUCLEOTIDE SEQUENCE [LARGE SCALE GENOMIC DNA]</scope>
    <source>
        <strain evidence="2 3">CBS 309.79</strain>
    </source>
</reference>
<sequence length="505" mass="54411">MEVDVPCQGNTSQLQVNSEPEIGNTNHAGVGVACQGSELQSKKDNIPETGDSPVGPARKSPGAKCSSAHHEFAGSKENAYIPGAEDEDSDEDFDGADFGMDMGKDQLVEGGVGGPGCQVISFELFSLDLLLQVWSDCPHPRCCPYSRKAPPCPRTGFAGTISGYFRAPSFSSLSEDPAASAGYSSPPGSPCINPSYPTASSSLPTTPSVAQPQLLALPPPDLLQTMDQTALDELRAENAVRDQKLDAMSQQLEKLLQALGGNTQPTSSTTPASTTNPSPTPGVASSTPDPNIPWPGPTFSAPQARPAPLSSFNGDCSKGRDWFNTAIIYLKAHAAMDNQQKINFLLTHFQEGRAKDFAQAVTNHEQRCNTPCFPSFQAFMAHAQANFYEIRLEQSAFLDLNGNTFFQRKCTIREYIDSFKVLIHRANMDVEITLNNPTTSPEVLDMARKTARQVVMYFRCGLNPSIQDCVARSSDIPSDWDIAGWKTAAENYALVMPVPTTSETG</sequence>
<feature type="region of interest" description="Disordered" evidence="1">
    <location>
        <begin position="261"/>
        <end position="311"/>
    </location>
</feature>
<proteinExistence type="predicted"/>
<accession>A0A5C3Q540</accession>
<feature type="region of interest" description="Disordered" evidence="1">
    <location>
        <begin position="1"/>
        <end position="68"/>
    </location>
</feature>
<feature type="compositionally biased region" description="Low complexity" evidence="1">
    <location>
        <begin position="194"/>
        <end position="213"/>
    </location>
</feature>
<feature type="compositionally biased region" description="Low complexity" evidence="1">
    <location>
        <begin position="263"/>
        <end position="277"/>
    </location>
</feature>
<dbReference type="EMBL" id="ML178891">
    <property type="protein sequence ID" value="TFK95328.1"/>
    <property type="molecule type" value="Genomic_DNA"/>
</dbReference>
<evidence type="ECO:0000313" key="2">
    <source>
        <dbReference type="EMBL" id="TFK95328.1"/>
    </source>
</evidence>
<dbReference type="OrthoDB" id="3070419at2759"/>
<keyword evidence="3" id="KW-1185">Reference proteome</keyword>
<protein>
    <recommendedName>
        <fullName evidence="4">Retrotransposon gag domain-containing protein</fullName>
    </recommendedName>
</protein>
<evidence type="ECO:0000313" key="3">
    <source>
        <dbReference type="Proteomes" id="UP000305067"/>
    </source>
</evidence>
<dbReference type="AlphaFoldDB" id="A0A5C3Q540"/>
<name>A0A5C3Q540_9AGAR</name>
<feature type="region of interest" description="Disordered" evidence="1">
    <location>
        <begin position="192"/>
        <end position="213"/>
    </location>
</feature>
<evidence type="ECO:0008006" key="4">
    <source>
        <dbReference type="Google" id="ProtNLM"/>
    </source>
</evidence>
<feature type="compositionally biased region" description="Polar residues" evidence="1">
    <location>
        <begin position="8"/>
        <end position="27"/>
    </location>
</feature>
<gene>
    <name evidence="2" type="ORF">BDV98DRAFT_598682</name>
</gene>
<evidence type="ECO:0000256" key="1">
    <source>
        <dbReference type="SAM" id="MobiDB-lite"/>
    </source>
</evidence>
<dbReference type="STRING" id="1884261.A0A5C3Q540"/>
<organism evidence="2 3">
    <name type="scientific">Pterulicium gracile</name>
    <dbReference type="NCBI Taxonomy" id="1884261"/>
    <lineage>
        <taxon>Eukaryota</taxon>
        <taxon>Fungi</taxon>
        <taxon>Dikarya</taxon>
        <taxon>Basidiomycota</taxon>
        <taxon>Agaricomycotina</taxon>
        <taxon>Agaricomycetes</taxon>
        <taxon>Agaricomycetidae</taxon>
        <taxon>Agaricales</taxon>
        <taxon>Pleurotineae</taxon>
        <taxon>Pterulaceae</taxon>
        <taxon>Pterulicium</taxon>
    </lineage>
</organism>